<reference evidence="6" key="2">
    <citation type="submission" date="2023-01" db="EMBL/GenBank/DDBJ databases">
        <title>Draft genome sequence of Paraferrimonas sedimenticola strain NBRC 101628.</title>
        <authorList>
            <person name="Sun Q."/>
            <person name="Mori K."/>
        </authorList>
    </citation>
    <scope>NUCLEOTIDE SEQUENCE</scope>
    <source>
        <strain evidence="6">NBRC 101628</strain>
    </source>
</reference>
<evidence type="ECO:0008006" key="8">
    <source>
        <dbReference type="Google" id="ProtNLM"/>
    </source>
</evidence>
<dbReference type="GO" id="GO:0012505">
    <property type="term" value="C:endomembrane system"/>
    <property type="evidence" value="ECO:0007669"/>
    <property type="project" value="UniProtKB-SubCell"/>
</dbReference>
<evidence type="ECO:0000256" key="3">
    <source>
        <dbReference type="ARBA" id="ARBA00022989"/>
    </source>
</evidence>
<keyword evidence="4 5" id="KW-0472">Membrane</keyword>
<accession>A0AA37RWM6</accession>
<evidence type="ECO:0000256" key="4">
    <source>
        <dbReference type="ARBA" id="ARBA00023136"/>
    </source>
</evidence>
<comment type="caution">
    <text evidence="6">The sequence shown here is derived from an EMBL/GenBank/DDBJ whole genome shotgun (WGS) entry which is preliminary data.</text>
</comment>
<feature type="transmembrane region" description="Helical" evidence="5">
    <location>
        <begin position="43"/>
        <end position="63"/>
    </location>
</feature>
<name>A0AA37RWM6_9GAMM</name>
<evidence type="ECO:0000256" key="5">
    <source>
        <dbReference type="SAM" id="Phobius"/>
    </source>
</evidence>
<evidence type="ECO:0000313" key="6">
    <source>
        <dbReference type="EMBL" id="GLP96528.1"/>
    </source>
</evidence>
<dbReference type="Gene3D" id="1.20.120.1630">
    <property type="match status" value="1"/>
</dbReference>
<dbReference type="PANTHER" id="PTHR12714:SF24">
    <property type="entry name" value="SLR1182 PROTEIN"/>
    <property type="match status" value="1"/>
</dbReference>
<feature type="transmembrane region" description="Helical" evidence="5">
    <location>
        <begin position="12"/>
        <end position="31"/>
    </location>
</feature>
<keyword evidence="7" id="KW-1185">Reference proteome</keyword>
<sequence length="156" mass="17598">MSYTLNLELKVPPIIVMFLSAILMYLASIATNQVSFDVPVLHVTSWAFGLVGLAVIFRGLQVFKRNQTTVDPRVPNASSRLVTTDIYGLTRNPMYLGMALCLLGWGLYLGSIISLALVFAFVAYIARFQIRAEERLLKGKFGKTYLEYAKNVRRWI</sequence>
<gene>
    <name evidence="6" type="ORF">GCM10007895_18340</name>
</gene>
<dbReference type="PANTHER" id="PTHR12714">
    <property type="entry name" value="PROTEIN-S ISOPRENYLCYSTEINE O-METHYLTRANSFERASE"/>
    <property type="match status" value="1"/>
</dbReference>
<dbReference type="GO" id="GO:0016740">
    <property type="term" value="F:transferase activity"/>
    <property type="evidence" value="ECO:0007669"/>
    <property type="project" value="UniProtKB-ARBA"/>
</dbReference>
<reference evidence="6" key="1">
    <citation type="journal article" date="2014" name="Int. J. Syst. Evol. Microbiol.">
        <title>Complete genome sequence of Corynebacterium casei LMG S-19264T (=DSM 44701T), isolated from a smear-ripened cheese.</title>
        <authorList>
            <consortium name="US DOE Joint Genome Institute (JGI-PGF)"/>
            <person name="Walter F."/>
            <person name="Albersmeier A."/>
            <person name="Kalinowski J."/>
            <person name="Ruckert C."/>
        </authorList>
    </citation>
    <scope>NUCLEOTIDE SEQUENCE</scope>
    <source>
        <strain evidence="6">NBRC 101628</strain>
    </source>
</reference>
<proteinExistence type="predicted"/>
<dbReference type="AlphaFoldDB" id="A0AA37RWM6"/>
<evidence type="ECO:0000256" key="1">
    <source>
        <dbReference type="ARBA" id="ARBA00004127"/>
    </source>
</evidence>
<keyword evidence="3 5" id="KW-1133">Transmembrane helix</keyword>
<evidence type="ECO:0000313" key="7">
    <source>
        <dbReference type="Proteomes" id="UP001161422"/>
    </source>
</evidence>
<evidence type="ECO:0000256" key="2">
    <source>
        <dbReference type="ARBA" id="ARBA00022692"/>
    </source>
</evidence>
<dbReference type="RefSeq" id="WP_095505044.1">
    <property type="nucleotide sequence ID" value="NZ_BSNC01000004.1"/>
</dbReference>
<dbReference type="EMBL" id="BSNC01000004">
    <property type="protein sequence ID" value="GLP96528.1"/>
    <property type="molecule type" value="Genomic_DNA"/>
</dbReference>
<dbReference type="Proteomes" id="UP001161422">
    <property type="component" value="Unassembled WGS sequence"/>
</dbReference>
<feature type="transmembrane region" description="Helical" evidence="5">
    <location>
        <begin position="95"/>
        <end position="126"/>
    </location>
</feature>
<protein>
    <recommendedName>
        <fullName evidence="8">Protein-S-isoprenylcysteine O-methyltransferase Ste14</fullName>
    </recommendedName>
</protein>
<comment type="subcellular location">
    <subcellularLocation>
        <location evidence="1">Endomembrane system</location>
        <topology evidence="1">Multi-pass membrane protein</topology>
    </subcellularLocation>
</comment>
<dbReference type="InterPro" id="IPR007318">
    <property type="entry name" value="Phopholipid_MeTrfase"/>
</dbReference>
<organism evidence="6 7">
    <name type="scientific">Paraferrimonas sedimenticola</name>
    <dbReference type="NCBI Taxonomy" id="375674"/>
    <lineage>
        <taxon>Bacteria</taxon>
        <taxon>Pseudomonadati</taxon>
        <taxon>Pseudomonadota</taxon>
        <taxon>Gammaproteobacteria</taxon>
        <taxon>Alteromonadales</taxon>
        <taxon>Ferrimonadaceae</taxon>
        <taxon>Paraferrimonas</taxon>
    </lineage>
</organism>
<keyword evidence="2 5" id="KW-0812">Transmembrane</keyword>
<dbReference type="Pfam" id="PF04191">
    <property type="entry name" value="PEMT"/>
    <property type="match status" value="1"/>
</dbReference>